<accession>A0A0W4ZKD7</accession>
<dbReference type="InterPro" id="IPR056743">
    <property type="entry name" value="TRM5-TYW2-like_MTfase"/>
</dbReference>
<keyword evidence="2 6" id="KW-0808">Transferase</keyword>
<feature type="domain" description="SAM-dependent methyltransferase TRM5/TYW2-type" evidence="7">
    <location>
        <begin position="102"/>
        <end position="365"/>
    </location>
</feature>
<comment type="similarity">
    <text evidence="6">Belongs to the class I-like SAM-binding methyltransferase superfamily. TRM5/TYW2 family.</text>
</comment>
<dbReference type="SUPFAM" id="SSF53335">
    <property type="entry name" value="S-adenosyl-L-methionine-dependent methyltransferases"/>
    <property type="match status" value="1"/>
</dbReference>
<evidence type="ECO:0000256" key="1">
    <source>
        <dbReference type="ARBA" id="ARBA00004797"/>
    </source>
</evidence>
<evidence type="ECO:0000256" key="2">
    <source>
        <dbReference type="ARBA" id="ARBA00022679"/>
    </source>
</evidence>
<evidence type="ECO:0000256" key="3">
    <source>
        <dbReference type="ARBA" id="ARBA00022691"/>
    </source>
</evidence>
<dbReference type="GeneID" id="28936250"/>
<keyword evidence="6" id="KW-0963">Cytoplasm</keyword>
<dbReference type="PROSITE" id="PS51684">
    <property type="entry name" value="SAM_MT_TRM5_TYW2"/>
    <property type="match status" value="1"/>
</dbReference>
<gene>
    <name evidence="8" type="ORF">T552_01465</name>
</gene>
<reference evidence="9" key="1">
    <citation type="journal article" date="2016" name="Nat. Commun.">
        <title>Genome analysis of three Pneumocystis species reveals adaptation mechanisms to life exclusively in mammalian hosts.</title>
        <authorList>
            <person name="Ma L."/>
            <person name="Chen Z."/>
            <person name="Huang D.W."/>
            <person name="Kutty G."/>
            <person name="Ishihara M."/>
            <person name="Wang H."/>
            <person name="Abouelleil A."/>
            <person name="Bishop L."/>
            <person name="Davey E."/>
            <person name="Deng R."/>
            <person name="Deng X."/>
            <person name="Fan L."/>
            <person name="Fantoni G."/>
            <person name="Fitzgerald M."/>
            <person name="Gogineni E."/>
            <person name="Goldberg J.M."/>
            <person name="Handley G."/>
            <person name="Hu X."/>
            <person name="Huber C."/>
            <person name="Jiao X."/>
            <person name="Jones K."/>
            <person name="Levin J.Z."/>
            <person name="Liu Y."/>
            <person name="Macdonald P."/>
            <person name="Melnikov A."/>
            <person name="Raley C."/>
            <person name="Sassi M."/>
            <person name="Sherman B.T."/>
            <person name="Song X."/>
            <person name="Sykes S."/>
            <person name="Tran B."/>
            <person name="Walsh L."/>
            <person name="Xia Y."/>
            <person name="Yang J."/>
            <person name="Young S."/>
            <person name="Zeng Q."/>
            <person name="Zheng X."/>
            <person name="Stephens R."/>
            <person name="Nusbaum C."/>
            <person name="Birren B.W."/>
            <person name="Azadi P."/>
            <person name="Lempicki R.A."/>
            <person name="Cuomo C.A."/>
            <person name="Kovacs J.A."/>
        </authorList>
    </citation>
    <scope>NUCLEOTIDE SEQUENCE [LARGE SCALE GENOMIC DNA]</scope>
    <source>
        <strain evidence="9">B80</strain>
    </source>
</reference>
<dbReference type="UniPathway" id="UPA00375"/>
<organism evidence="8 9">
    <name type="scientific">Pneumocystis carinii (strain B80)</name>
    <name type="common">Rat pneumocystis pneumonia agent</name>
    <name type="synonym">Pneumocystis carinii f. sp. carinii</name>
    <dbReference type="NCBI Taxonomy" id="1408658"/>
    <lineage>
        <taxon>Eukaryota</taxon>
        <taxon>Fungi</taxon>
        <taxon>Dikarya</taxon>
        <taxon>Ascomycota</taxon>
        <taxon>Taphrinomycotina</taxon>
        <taxon>Pneumocystomycetes</taxon>
        <taxon>Pneumocystaceae</taxon>
        <taxon>Pneumocystis</taxon>
    </lineage>
</organism>
<evidence type="ECO:0000259" key="7">
    <source>
        <dbReference type="PROSITE" id="PS51684"/>
    </source>
</evidence>
<keyword evidence="3 6" id="KW-0949">S-adenosyl-L-methionine</keyword>
<dbReference type="GO" id="GO:0008757">
    <property type="term" value="F:S-adenosylmethionine-dependent methyltransferase activity"/>
    <property type="evidence" value="ECO:0007669"/>
    <property type="project" value="InterPro"/>
</dbReference>
<evidence type="ECO:0000256" key="4">
    <source>
        <dbReference type="ARBA" id="ARBA00022694"/>
    </source>
</evidence>
<dbReference type="RefSeq" id="XP_018226203.1">
    <property type="nucleotide sequence ID" value="XM_018370047.1"/>
</dbReference>
<comment type="subcellular location">
    <subcellularLocation>
        <location evidence="6">Cytoplasm</location>
    </subcellularLocation>
</comment>
<dbReference type="GO" id="GO:0102522">
    <property type="term" value="F:tRNA 4-demethylwyosine alpha-amino-alpha-carboxypropyltransferase activity"/>
    <property type="evidence" value="ECO:0007669"/>
    <property type="project" value="UniProtKB-EC"/>
</dbReference>
<evidence type="ECO:0000313" key="8">
    <source>
        <dbReference type="EMBL" id="KTW28836.1"/>
    </source>
</evidence>
<evidence type="ECO:0000256" key="6">
    <source>
        <dbReference type="PIRNR" id="PIRNR038972"/>
    </source>
</evidence>
<protein>
    <recommendedName>
        <fullName evidence="6">tRNA wybutosine-synthesizing protein 2</fullName>
        <shortName evidence="6">tRNA-yW-synthesizing protein 2</shortName>
    </recommendedName>
    <alternativeName>
        <fullName evidence="6">tRNA(Phe) (4-demethylwyosine(37)-C(7)) aminocarboxypropyltransferase</fullName>
    </alternativeName>
</protein>
<dbReference type="Proteomes" id="UP000054454">
    <property type="component" value="Unassembled WGS sequence"/>
</dbReference>
<name>A0A0W4ZKD7_PNEC8</name>
<dbReference type="GO" id="GO:0005737">
    <property type="term" value="C:cytoplasm"/>
    <property type="evidence" value="ECO:0007669"/>
    <property type="project" value="UniProtKB-SubCell"/>
</dbReference>
<dbReference type="PANTHER" id="PTHR23245">
    <property type="entry name" value="TRNA METHYLTRANSFERASE"/>
    <property type="match status" value="1"/>
</dbReference>
<dbReference type="Pfam" id="PF02475">
    <property type="entry name" value="TRM5-TYW2_MTfase"/>
    <property type="match status" value="1"/>
</dbReference>
<dbReference type="OrthoDB" id="2387925at2759"/>
<comment type="pathway">
    <text evidence="1 6">tRNA modification; wybutosine-tRNA(Phe) biosynthesis.</text>
</comment>
<dbReference type="InterPro" id="IPR026274">
    <property type="entry name" value="tRNA_wybutosine_synth_prot_2"/>
</dbReference>
<keyword evidence="4 6" id="KW-0819">tRNA processing</keyword>
<dbReference type="VEuPathDB" id="FungiDB:T552_01465"/>
<dbReference type="InterPro" id="IPR030382">
    <property type="entry name" value="MeTrfase_TRM5/TYW2"/>
</dbReference>
<keyword evidence="9" id="KW-1185">Reference proteome</keyword>
<comment type="caution">
    <text evidence="8">The sequence shown here is derived from an EMBL/GenBank/DDBJ whole genome shotgun (WGS) entry which is preliminary data.</text>
</comment>
<evidence type="ECO:0000256" key="5">
    <source>
        <dbReference type="ARBA" id="ARBA00049400"/>
    </source>
</evidence>
<comment type="catalytic activity">
    <reaction evidence="5">
        <text>4-demethylwyosine(37) in tRNA(Phe) + S-adenosyl-L-methionine = 4-demethyl-7-[(3S)-3-amino-3-carboxypropyl]wyosine(37) in tRNA(Phe) + S-methyl-5'-thioadenosine + H(+)</text>
        <dbReference type="Rhea" id="RHEA:36355"/>
        <dbReference type="Rhea" id="RHEA-COMP:10164"/>
        <dbReference type="Rhea" id="RHEA-COMP:10378"/>
        <dbReference type="ChEBI" id="CHEBI:15378"/>
        <dbReference type="ChEBI" id="CHEBI:17509"/>
        <dbReference type="ChEBI" id="CHEBI:59789"/>
        <dbReference type="ChEBI" id="CHEBI:64315"/>
        <dbReference type="ChEBI" id="CHEBI:73550"/>
        <dbReference type="EC" id="2.5.1.114"/>
    </reaction>
</comment>
<dbReference type="GO" id="GO:0030488">
    <property type="term" value="P:tRNA methylation"/>
    <property type="evidence" value="ECO:0007669"/>
    <property type="project" value="TreeGrafter"/>
</dbReference>
<dbReference type="GO" id="GO:0031591">
    <property type="term" value="P:wybutosine biosynthetic process"/>
    <property type="evidence" value="ECO:0007669"/>
    <property type="project" value="InterPro"/>
</dbReference>
<evidence type="ECO:0000313" key="9">
    <source>
        <dbReference type="Proteomes" id="UP000054454"/>
    </source>
</evidence>
<dbReference type="PANTHER" id="PTHR23245:SF25">
    <property type="entry name" value="TRNA WYBUTOSINE-SYNTHESIZING PROTEIN 2 HOMOLOG"/>
    <property type="match status" value="1"/>
</dbReference>
<dbReference type="InterPro" id="IPR029063">
    <property type="entry name" value="SAM-dependent_MTases_sf"/>
</dbReference>
<dbReference type="EMBL" id="LFVZ01000006">
    <property type="protein sequence ID" value="KTW28836.1"/>
    <property type="molecule type" value="Genomic_DNA"/>
</dbReference>
<proteinExistence type="inferred from homology"/>
<sequence length="367" mass="42518">MKEKIQETYEELECKTSGVNVLPGNTSKKNIHDQLKIYINGFIEKMYKKYKIDEEITPLNIPSRWTIYGNMVLFSFNAFSSQWTLFFSKLEISDKTLFYKGISEIFGVTHLALNGPIPSDDEMRIPKEFVPLYGDFGFKVKGNPTEKDFKEAFWVSTKQNGILQVWSPMYTMFSRGNIKEKARILMFPDVKDAIVADLYAGIGYFAFSYLKAKAKHVFCWEINPWSVEGLCRGAKLNNFKCEKVSNLDKNYENNQLIVFENNNIFADKQLKGKTKNIRHINLGLLPSSENSWLTCTKILDREVGGWIHVHAAVYINEIYDWTNGCKEKFALLFTNNWEIKIDHIEKVKQISPKKLHIVVDLLCIPKK</sequence>
<dbReference type="AlphaFoldDB" id="A0A0W4ZKD7"/>
<dbReference type="Gene3D" id="3.40.50.150">
    <property type="entry name" value="Vaccinia Virus protein VP39"/>
    <property type="match status" value="1"/>
</dbReference>
<dbReference type="PIRSF" id="PIRSF038972">
    <property type="entry name" value="Trm12"/>
    <property type="match status" value="1"/>
</dbReference>
<comment type="function">
    <text evidence="6">S-adenosyl-L-methionine-dependent transferase that acts as a component of the wybutosine biosynthesis pathway. Wybutosine is a hyper modified guanosine with a tricyclic base found at the 3'-position adjacent to the anticodon of eukaryotic phenylalanine tRNA. Catalyzes the transfer of the alpha-amino-alpha-carboxypropyl (acp) group from S-adenosyl-L-methionine to the C-7 position of 4-demethylwyosine (imG-14) to produce wybutosine-86.</text>
</comment>
<dbReference type="GO" id="GO:0008175">
    <property type="term" value="F:tRNA methyltransferase activity"/>
    <property type="evidence" value="ECO:0007669"/>
    <property type="project" value="TreeGrafter"/>
</dbReference>